<proteinExistence type="predicted"/>
<protein>
    <submittedName>
        <fullName evidence="1">Uncharacterized protein</fullName>
    </submittedName>
</protein>
<organism evidence="1 2">
    <name type="scientific">Cochliobolus sativus</name>
    <name type="common">Common root rot and spot blotch fungus</name>
    <name type="synonym">Bipolaris sorokiniana</name>
    <dbReference type="NCBI Taxonomy" id="45130"/>
    <lineage>
        <taxon>Eukaryota</taxon>
        <taxon>Fungi</taxon>
        <taxon>Dikarya</taxon>
        <taxon>Ascomycota</taxon>
        <taxon>Pezizomycotina</taxon>
        <taxon>Dothideomycetes</taxon>
        <taxon>Pleosporomycetidae</taxon>
        <taxon>Pleosporales</taxon>
        <taxon>Pleosporineae</taxon>
        <taxon>Pleosporaceae</taxon>
        <taxon>Bipolaris</taxon>
    </lineage>
</organism>
<dbReference type="EMBL" id="WNKQ01000001">
    <property type="protein sequence ID" value="KAF5853887.1"/>
    <property type="molecule type" value="Genomic_DNA"/>
</dbReference>
<accession>A0A8H5ZR68</accession>
<comment type="caution">
    <text evidence="1">The sequence shown here is derived from an EMBL/GenBank/DDBJ whole genome shotgun (WGS) entry which is preliminary data.</text>
</comment>
<name>A0A8H5ZR68_COCSA</name>
<reference evidence="1" key="1">
    <citation type="submission" date="2019-11" db="EMBL/GenBank/DDBJ databases">
        <title>Bipolaris sorokiniana Genome sequencing.</title>
        <authorList>
            <person name="Wang H."/>
        </authorList>
    </citation>
    <scope>NUCLEOTIDE SEQUENCE</scope>
</reference>
<dbReference type="Proteomes" id="UP000624244">
    <property type="component" value="Unassembled WGS sequence"/>
</dbReference>
<evidence type="ECO:0000313" key="1">
    <source>
        <dbReference type="EMBL" id="KAF5853887.1"/>
    </source>
</evidence>
<evidence type="ECO:0000313" key="2">
    <source>
        <dbReference type="Proteomes" id="UP000624244"/>
    </source>
</evidence>
<gene>
    <name evidence="1" type="ORF">GGP41_006637</name>
</gene>
<sequence length="386" mass="41829">MAIRGAMMHASDWHLFSDHGAGGIVKSRHDLIRRMDLPRPGSSNERNSYAQDSRALGYCKKRASNNDKVEQLFLPTLLLFSTLSLADKHTDAVGSTPQSPVILQIPELATMLLCRPGRRPVDVAPKRRLHLSGFRLQTTPADQWYRVNHALSKKSRKKASVADDPLGRVTASSLGCEAGGATPTRRISSCGLDGTLLRKDATLFAYSQPAATAGFSSLGLVQSGSRGPVLVKGLHLHVERVRRITSSQRSGYAGVVSGMAKCVRLCCNCFIGSWTLQWKVTTPIAVVPLSTSSLFVRPTKHMHVDMYCSSVITSPFCSSTQRTNKSVMATTHHVISQDQVASHAAYMNLVRSACPCLLPTALTRSVPPVPPRQDSTMADEGAVSIV</sequence>
<dbReference type="AlphaFoldDB" id="A0A8H5ZR68"/>